<comment type="caution">
    <text evidence="2">The sequence shown here is derived from an EMBL/GenBank/DDBJ whole genome shotgun (WGS) entry which is preliminary data.</text>
</comment>
<dbReference type="EMBL" id="JAJEQM010000006">
    <property type="protein sequence ID" value="MCC2210324.1"/>
    <property type="molecule type" value="Genomic_DNA"/>
</dbReference>
<evidence type="ECO:0000313" key="2">
    <source>
        <dbReference type="EMBL" id="MCC2210324.1"/>
    </source>
</evidence>
<evidence type="ECO:0000313" key="3">
    <source>
        <dbReference type="Proteomes" id="UP001198242"/>
    </source>
</evidence>
<evidence type="ECO:0000256" key="1">
    <source>
        <dbReference type="SAM" id="SignalP"/>
    </source>
</evidence>
<dbReference type="PROSITE" id="PS51257">
    <property type="entry name" value="PROKAR_LIPOPROTEIN"/>
    <property type="match status" value="1"/>
</dbReference>
<accession>A0AAE3J967</accession>
<name>A0AAE3J967_9FIRM</name>
<gene>
    <name evidence="2" type="ORF">LKE05_05900</name>
</gene>
<feature type="chain" id="PRO_5041996250" description="Lipoprotein" evidence="1">
    <location>
        <begin position="20"/>
        <end position="182"/>
    </location>
</feature>
<keyword evidence="3" id="KW-1185">Reference proteome</keyword>
<feature type="signal peptide" evidence="1">
    <location>
        <begin position="1"/>
        <end position="19"/>
    </location>
</feature>
<dbReference type="RefSeq" id="WP_308456237.1">
    <property type="nucleotide sequence ID" value="NZ_JAJEQM010000006.1"/>
</dbReference>
<proteinExistence type="predicted"/>
<dbReference type="AlphaFoldDB" id="A0AAE3J967"/>
<sequence length="182" mass="19456">MKKLLLVLASLAMIIGLCACGGGGGLFAKPTPTPIPEIDPATLITTDDVALNAGYTPVIEESGTSRNGNVATVLYRSEPIGQNDTVTVKVTQFTDTIDYQMLFDQYEQEKSKRSSAELVEGIGQESYIAFPTIHVYDRGCIIEITAGSGSDDNQKTLLKNLAITAAGRLESIIPDNTGQNKE</sequence>
<reference evidence="2 3" key="1">
    <citation type="submission" date="2021-10" db="EMBL/GenBank/DDBJ databases">
        <title>Anaerobic single-cell dispensing facilitates the cultivation of human gut bacteria.</title>
        <authorList>
            <person name="Afrizal A."/>
        </authorList>
    </citation>
    <scope>NUCLEOTIDE SEQUENCE [LARGE SCALE GENOMIC DNA]</scope>
    <source>
        <strain evidence="2 3">CLA-AA-H232</strain>
    </source>
</reference>
<protein>
    <recommendedName>
        <fullName evidence="4">Lipoprotein</fullName>
    </recommendedName>
</protein>
<evidence type="ECO:0008006" key="4">
    <source>
        <dbReference type="Google" id="ProtNLM"/>
    </source>
</evidence>
<dbReference type="Proteomes" id="UP001198242">
    <property type="component" value="Unassembled WGS sequence"/>
</dbReference>
<organism evidence="2 3">
    <name type="scientific">Hominilimicola fabiformis</name>
    <dbReference type="NCBI Taxonomy" id="2885356"/>
    <lineage>
        <taxon>Bacteria</taxon>
        <taxon>Bacillati</taxon>
        <taxon>Bacillota</taxon>
        <taxon>Clostridia</taxon>
        <taxon>Eubacteriales</taxon>
        <taxon>Oscillospiraceae</taxon>
        <taxon>Hominilimicola</taxon>
    </lineage>
</organism>
<keyword evidence="1" id="KW-0732">Signal</keyword>